<dbReference type="Pfam" id="PF03221">
    <property type="entry name" value="HTH_Tnp_Tc5"/>
    <property type="match status" value="1"/>
</dbReference>
<keyword evidence="4" id="KW-0863">Zinc-finger</keyword>
<evidence type="ECO:0000313" key="9">
    <source>
        <dbReference type="EMBL" id="KIW53523.1"/>
    </source>
</evidence>
<name>A0A0D2EDV7_9EURO</name>
<keyword evidence="4" id="KW-0479">Metal-binding</keyword>
<feature type="domain" description="C2H2-type" evidence="8">
    <location>
        <begin position="383"/>
        <end position="411"/>
    </location>
</feature>
<dbReference type="SUPFAM" id="SSF46689">
    <property type="entry name" value="Homeodomain-like"/>
    <property type="match status" value="1"/>
</dbReference>
<dbReference type="Proteomes" id="UP000054342">
    <property type="component" value="Unassembled WGS sequence"/>
</dbReference>
<dbReference type="PROSITE" id="PS50157">
    <property type="entry name" value="ZINC_FINGER_C2H2_2"/>
    <property type="match status" value="1"/>
</dbReference>
<dbReference type="InterPro" id="IPR006600">
    <property type="entry name" value="HTH_CenpB_DNA-bd_dom"/>
</dbReference>
<dbReference type="GeneID" id="25330997"/>
<gene>
    <name evidence="9" type="ORF">PV05_09089</name>
</gene>
<dbReference type="PROSITE" id="PS50071">
    <property type="entry name" value="HOMEOBOX_2"/>
    <property type="match status" value="1"/>
</dbReference>
<feature type="region of interest" description="Disordered" evidence="6">
    <location>
        <begin position="288"/>
        <end position="375"/>
    </location>
</feature>
<evidence type="ECO:0008006" key="11">
    <source>
        <dbReference type="Google" id="ProtNLM"/>
    </source>
</evidence>
<dbReference type="PROSITE" id="PS00028">
    <property type="entry name" value="ZINC_FINGER_C2H2_1"/>
    <property type="match status" value="1"/>
</dbReference>
<dbReference type="STRING" id="348802.A0A0D2EDV7"/>
<dbReference type="HOGENOM" id="CLU_008497_1_1_1"/>
<dbReference type="OrthoDB" id="5399138at2759"/>
<evidence type="ECO:0000256" key="4">
    <source>
        <dbReference type="PROSITE-ProRule" id="PRU00042"/>
    </source>
</evidence>
<dbReference type="Pfam" id="PF05920">
    <property type="entry name" value="Homeobox_KN"/>
    <property type="match status" value="1"/>
</dbReference>
<evidence type="ECO:0000256" key="5">
    <source>
        <dbReference type="PROSITE-ProRule" id="PRU00108"/>
    </source>
</evidence>
<evidence type="ECO:0000259" key="8">
    <source>
        <dbReference type="PROSITE" id="PS50157"/>
    </source>
</evidence>
<evidence type="ECO:0000256" key="6">
    <source>
        <dbReference type="SAM" id="MobiDB-lite"/>
    </source>
</evidence>
<dbReference type="GO" id="GO:0008270">
    <property type="term" value="F:zinc ion binding"/>
    <property type="evidence" value="ECO:0007669"/>
    <property type="project" value="UniProtKB-KW"/>
</dbReference>
<dbReference type="InterPro" id="IPR013087">
    <property type="entry name" value="Znf_C2H2_type"/>
</dbReference>
<evidence type="ECO:0000256" key="2">
    <source>
        <dbReference type="ARBA" id="ARBA00023155"/>
    </source>
</evidence>
<feature type="region of interest" description="Disordered" evidence="6">
    <location>
        <begin position="569"/>
        <end position="595"/>
    </location>
</feature>
<evidence type="ECO:0000313" key="10">
    <source>
        <dbReference type="Proteomes" id="UP000054342"/>
    </source>
</evidence>
<dbReference type="EMBL" id="KN847321">
    <property type="protein sequence ID" value="KIW53523.1"/>
    <property type="molecule type" value="Genomic_DNA"/>
</dbReference>
<evidence type="ECO:0000259" key="7">
    <source>
        <dbReference type="PROSITE" id="PS50071"/>
    </source>
</evidence>
<dbReference type="RefSeq" id="XP_013314107.1">
    <property type="nucleotide sequence ID" value="XM_013458653.1"/>
</dbReference>
<keyword evidence="3 5" id="KW-0539">Nucleus</keyword>
<dbReference type="InterPro" id="IPR009057">
    <property type="entry name" value="Homeodomain-like_sf"/>
</dbReference>
<dbReference type="InterPro" id="IPR050224">
    <property type="entry name" value="TALE_homeobox"/>
</dbReference>
<evidence type="ECO:0000256" key="1">
    <source>
        <dbReference type="ARBA" id="ARBA00023125"/>
    </source>
</evidence>
<dbReference type="GO" id="GO:0005634">
    <property type="term" value="C:nucleus"/>
    <property type="evidence" value="ECO:0007669"/>
    <property type="project" value="UniProtKB-SubCell"/>
</dbReference>
<keyword evidence="10" id="KW-1185">Reference proteome</keyword>
<dbReference type="GO" id="GO:0003677">
    <property type="term" value="F:DNA binding"/>
    <property type="evidence" value="ECO:0007669"/>
    <property type="project" value="UniProtKB-UniRule"/>
</dbReference>
<proteinExistence type="predicted"/>
<feature type="DNA-binding region" description="Homeobox" evidence="5">
    <location>
        <begin position="167"/>
        <end position="229"/>
    </location>
</feature>
<feature type="compositionally biased region" description="Polar residues" evidence="6">
    <location>
        <begin position="288"/>
        <end position="304"/>
    </location>
</feature>
<feature type="compositionally biased region" description="Basic and acidic residues" evidence="6">
    <location>
        <begin position="259"/>
        <end position="270"/>
    </location>
</feature>
<dbReference type="GO" id="GO:0006355">
    <property type="term" value="P:regulation of DNA-templated transcription"/>
    <property type="evidence" value="ECO:0007669"/>
    <property type="project" value="InterPro"/>
</dbReference>
<dbReference type="Gene3D" id="1.10.10.60">
    <property type="entry name" value="Homeodomain-like"/>
    <property type="match status" value="1"/>
</dbReference>
<evidence type="ECO:0000256" key="3">
    <source>
        <dbReference type="ARBA" id="ARBA00023242"/>
    </source>
</evidence>
<dbReference type="InterPro" id="IPR001356">
    <property type="entry name" value="HD"/>
</dbReference>
<organism evidence="9 10">
    <name type="scientific">Exophiala xenobiotica</name>
    <dbReference type="NCBI Taxonomy" id="348802"/>
    <lineage>
        <taxon>Eukaryota</taxon>
        <taxon>Fungi</taxon>
        <taxon>Dikarya</taxon>
        <taxon>Ascomycota</taxon>
        <taxon>Pezizomycotina</taxon>
        <taxon>Eurotiomycetes</taxon>
        <taxon>Chaetothyriomycetidae</taxon>
        <taxon>Chaetothyriales</taxon>
        <taxon>Herpotrichiellaceae</taxon>
        <taxon>Exophiala</taxon>
    </lineage>
</organism>
<reference evidence="9 10" key="1">
    <citation type="submission" date="2015-01" db="EMBL/GenBank/DDBJ databases">
        <title>The Genome Sequence of Exophiala xenobiotica CBS118157.</title>
        <authorList>
            <consortium name="The Broad Institute Genomics Platform"/>
            <person name="Cuomo C."/>
            <person name="de Hoog S."/>
            <person name="Gorbushina A."/>
            <person name="Stielow B."/>
            <person name="Teixiera M."/>
            <person name="Abouelleil A."/>
            <person name="Chapman S.B."/>
            <person name="Priest M."/>
            <person name="Young S.K."/>
            <person name="Wortman J."/>
            <person name="Nusbaum C."/>
            <person name="Birren B."/>
        </authorList>
    </citation>
    <scope>NUCLEOTIDE SEQUENCE [LARGE SCALE GENOMIC DNA]</scope>
    <source>
        <strain evidence="9 10">CBS 118157</strain>
    </source>
</reference>
<feature type="region of interest" description="Disordered" evidence="6">
    <location>
        <begin position="220"/>
        <end position="272"/>
    </location>
</feature>
<keyword evidence="1 5" id="KW-0238">DNA-binding</keyword>
<feature type="domain" description="Homeobox" evidence="7">
    <location>
        <begin position="165"/>
        <end position="228"/>
    </location>
</feature>
<sequence length="830" mass="92573">MEYFNFEDASHIIPNLELDECSSLMGETTQDDANDCYDSLFFEKSFNLVPSRPAEPSTVMIKLINNVEVEAIPHTSDLGMDYPMFRAKEPCELCARMGLDCFLATRGALVTGCTCCISLYRECSFVHSKIPKGFVSTFPGISEDQQVCEGTMTERRRAMRSMEEGRGRKTGARFPRDAVKILKQWLAEHADHPYPNEREKDELKQITGLKRSQISNWLANARRRGKVRPASGPSSPMLGAIDIPQRQENPDIANLNPLDRWKASPPEHEPASMTAIAQAVTATPLPVRNQSYSSAHGSRAGSRTSSRKASSEEDSSFSMFRAPSVSSFGTKESTNSDMTFASSRSNRSKGSFASSQDRRRRRRAPVTQRTVAQQAKSRSARIFQCTFCTDSFPAKYDWQRHEKSLHLALERWSCCPTGGTMIDALTQTEMCVFCREPNPTAEHLELHNFTACQEKTMQERTFYRKDHLSQHLKLMHNAKVQSHMDSWKSTTNEIKSSCGFCPSKFTAWQQRADHLAAHFRNGADMSMWANGWGFEPYVERLVENAIPPYLIAHERMTMDPYVARAAQTTPSAGTDAGLTTGTSAESAEPDQMTKDSNCWGRLEQELTKFVSQQKSAGRMPTDKDIQDQARMIIYEDNDPWNWTCADNQQWLDTFKYQQGISGLTDAMVTQNLAEVPIMAPYVIKGGLKLKTPAPTRKSMSTDSTSCPAMTADYGSMPNSATAATFDQNMEFDFDSIDFSGLDLGMVDDMNFEMGLDSQAGSMPATAATTMPFSSSIPGESLYGSFGVSPMMDMGLNNMNSAAPVQQKQPQNNFMNEQDINQLTGYMAGLN</sequence>
<dbReference type="InterPro" id="IPR008422">
    <property type="entry name" value="KN_HD"/>
</dbReference>
<feature type="compositionally biased region" description="Polar residues" evidence="6">
    <location>
        <begin position="324"/>
        <end position="355"/>
    </location>
</feature>
<keyword evidence="2 5" id="KW-0371">Homeobox</keyword>
<dbReference type="PANTHER" id="PTHR11850">
    <property type="entry name" value="HOMEOBOX PROTEIN TRANSCRIPTION FACTORS"/>
    <property type="match status" value="1"/>
</dbReference>
<feature type="compositionally biased region" description="Polar residues" evidence="6">
    <location>
        <begin position="569"/>
        <end position="585"/>
    </location>
</feature>
<accession>A0A0D2EDV7</accession>
<keyword evidence="4" id="KW-0862">Zinc</keyword>
<dbReference type="SMART" id="SM00389">
    <property type="entry name" value="HOX"/>
    <property type="match status" value="1"/>
</dbReference>
<protein>
    <recommendedName>
        <fullName evidence="11">Homeobox and C2H2 transcription factor</fullName>
    </recommendedName>
</protein>
<dbReference type="CDD" id="cd00086">
    <property type="entry name" value="homeodomain"/>
    <property type="match status" value="1"/>
</dbReference>
<comment type="subcellular location">
    <subcellularLocation>
        <location evidence="5">Nucleus</location>
    </subcellularLocation>
</comment>
<dbReference type="SMART" id="SM00355">
    <property type="entry name" value="ZnF_C2H2"/>
    <property type="match status" value="2"/>
</dbReference>
<dbReference type="AlphaFoldDB" id="A0A0D2EDV7"/>